<dbReference type="GeneID" id="3229090"/>
<dbReference type="PIRSF" id="PIRSF006247">
    <property type="entry name" value="TrkH"/>
    <property type="match status" value="1"/>
</dbReference>
<dbReference type="eggNOG" id="COG0168">
    <property type="taxonomic scope" value="Bacteria"/>
</dbReference>
<feature type="transmembrane region" description="Helical" evidence="13">
    <location>
        <begin position="135"/>
        <end position="160"/>
    </location>
</feature>
<dbReference type="Pfam" id="PF02386">
    <property type="entry name" value="TrkH"/>
    <property type="match status" value="1"/>
</dbReference>
<feature type="binding site" evidence="12">
    <location>
        <position position="313"/>
    </location>
    <ligand>
        <name>K(+)</name>
        <dbReference type="ChEBI" id="CHEBI:29103"/>
    </ligand>
</feature>
<evidence type="ECO:0000256" key="1">
    <source>
        <dbReference type="ARBA" id="ARBA00004429"/>
    </source>
</evidence>
<evidence type="ECO:0000256" key="8">
    <source>
        <dbReference type="ARBA" id="ARBA00022958"/>
    </source>
</evidence>
<keyword evidence="8 12" id="KW-0630">Potassium</keyword>
<feature type="transmembrane region" description="Helical" evidence="13">
    <location>
        <begin position="181"/>
        <end position="202"/>
    </location>
</feature>
<comment type="subcellular location">
    <subcellularLocation>
        <location evidence="1">Cell inner membrane</location>
        <topology evidence="1">Multi-pass membrane protein</topology>
    </subcellularLocation>
</comment>
<dbReference type="GO" id="GO:0046872">
    <property type="term" value="F:metal ion binding"/>
    <property type="evidence" value="ECO:0007669"/>
    <property type="project" value="UniProtKB-KW"/>
</dbReference>
<keyword evidence="10" id="KW-0406">Ion transport</keyword>
<keyword evidence="9 13" id="KW-1133">Transmembrane helix</keyword>
<evidence type="ECO:0000313" key="14">
    <source>
        <dbReference type="EMBL" id="BAZ96656.1"/>
    </source>
</evidence>
<keyword evidence="5" id="KW-0997">Cell inner membrane</keyword>
<evidence type="ECO:0000256" key="10">
    <source>
        <dbReference type="ARBA" id="ARBA00023065"/>
    </source>
</evidence>
<dbReference type="PATRIC" id="fig|61435.5.peg.1259"/>
<dbReference type="EMBL" id="AP017649">
    <property type="protein sequence ID" value="BAZ96656.1"/>
    <property type="molecule type" value="Genomic_DNA"/>
</dbReference>
<evidence type="ECO:0000313" key="17">
    <source>
        <dbReference type="Proteomes" id="UP000053577"/>
    </source>
</evidence>
<feature type="transmembrane region" description="Helical" evidence="13">
    <location>
        <begin position="232"/>
        <end position="256"/>
    </location>
</feature>
<evidence type="ECO:0000256" key="9">
    <source>
        <dbReference type="ARBA" id="ARBA00022989"/>
    </source>
</evidence>
<comment type="similarity">
    <text evidence="2">Belongs to the TrkH potassium transport family.</text>
</comment>
<feature type="binding site" evidence="12">
    <location>
        <position position="430"/>
    </location>
    <ligand>
        <name>K(+)</name>
        <dbReference type="ChEBI" id="CHEBI:29103"/>
    </ligand>
</feature>
<evidence type="ECO:0000256" key="13">
    <source>
        <dbReference type="SAM" id="Phobius"/>
    </source>
</evidence>
<dbReference type="AlphaFoldDB" id="A0A0V8LXP1"/>
<feature type="binding site" evidence="12">
    <location>
        <position position="314"/>
    </location>
    <ligand>
        <name>K(+)</name>
        <dbReference type="ChEBI" id="CHEBI:29103"/>
    </ligand>
</feature>
<organism evidence="15 17">
    <name type="scientific">Dehalococcoides mccartyi</name>
    <dbReference type="NCBI Taxonomy" id="61435"/>
    <lineage>
        <taxon>Bacteria</taxon>
        <taxon>Bacillati</taxon>
        <taxon>Chloroflexota</taxon>
        <taxon>Dehalococcoidia</taxon>
        <taxon>Dehalococcoidales</taxon>
        <taxon>Dehalococcoidaceae</taxon>
        <taxon>Dehalococcoides</taxon>
    </lineage>
</organism>
<keyword evidence="4" id="KW-1003">Cell membrane</keyword>
<evidence type="ECO:0000256" key="7">
    <source>
        <dbReference type="ARBA" id="ARBA00022692"/>
    </source>
</evidence>
<evidence type="ECO:0000256" key="5">
    <source>
        <dbReference type="ARBA" id="ARBA00022519"/>
    </source>
</evidence>
<dbReference type="EMBL" id="JGYD01000027">
    <property type="protein sequence ID" value="KSV16296.1"/>
    <property type="molecule type" value="Genomic_DNA"/>
</dbReference>
<dbReference type="EMBL" id="CP141531">
    <property type="protein sequence ID" value="WRO07349.1"/>
    <property type="molecule type" value="Genomic_DNA"/>
</dbReference>
<feature type="transmembrane region" description="Helical" evidence="13">
    <location>
        <begin position="397"/>
        <end position="415"/>
    </location>
</feature>
<keyword evidence="12" id="KW-0479">Metal-binding</keyword>
<dbReference type="PANTHER" id="PTHR32024:SF2">
    <property type="entry name" value="TRK SYSTEM POTASSIUM UPTAKE PROTEIN TRKG-RELATED"/>
    <property type="match status" value="1"/>
</dbReference>
<sequence>MKINNVLHYLGLVIAILGGFMFIPFVFSLINAEPDQLAFGVSIVITLSAGFLLWRFTPITERRISLRESLAIVAGSWIMAALFGSLPFIISGVLPSVIDCIFEAMSGLTTTGASVFSSVENLPHGILVWRSLTQWIGGLGIIMLFVTILPMLGIGASQLMEAETPGQQERLTSRIRDTARTLWLLYLGFTVAGFIALMLAGLPGFDAFNIILTTTPTGGFAPVSSIGVYNNLAVELILIFFMVASGVNFGLYYYLLWKGRPAKFFGNAEFKLYIGILIGCILLINWDLVANAGMGIFEGLRQASFQTASVMTTTGFATADFAQWPHFSQAILLVLMVVGASAGSTGGGLKVIRLLVLFKYTYRRIQLTFNPNAVIPIKIGGYVISDKLISRSVGLTILYFATLWAGFLVMSAIGLDFVTALSSITSCLGNVGPALGTVGPMASYADIPGIGKLVLLTAMLVGRIELFTLLVLFIPAFWRWR</sequence>
<protein>
    <submittedName>
        <fullName evidence="14 15">Potassium transporter</fullName>
    </submittedName>
    <submittedName>
        <fullName evidence="16">TrkH family potassium uptake protein</fullName>
    </submittedName>
</protein>
<feature type="binding site" evidence="12">
    <location>
        <position position="218"/>
    </location>
    <ligand>
        <name>K(+)</name>
        <dbReference type="ChEBI" id="CHEBI:29103"/>
    </ligand>
</feature>
<dbReference type="GO" id="GO:0005886">
    <property type="term" value="C:plasma membrane"/>
    <property type="evidence" value="ECO:0007669"/>
    <property type="project" value="UniProtKB-SubCell"/>
</dbReference>
<dbReference type="Proteomes" id="UP000218257">
    <property type="component" value="Chromosome"/>
</dbReference>
<feature type="binding site" evidence="12">
    <location>
        <position position="110"/>
    </location>
    <ligand>
        <name>K(+)</name>
        <dbReference type="ChEBI" id="CHEBI:29103"/>
    </ligand>
</feature>
<reference evidence="15 17" key="1">
    <citation type="journal article" date="2015" name="Sci. Rep.">
        <title>A comparative genomics and reductive dehalogenase gene transcription study of two chloroethene-respiring bacteria, Dehalococcoides mccartyi strains MB and 11a.</title>
        <authorList>
            <person name="Low A."/>
            <person name="Shen Z."/>
            <person name="Cheng D."/>
            <person name="Rogers M.J."/>
            <person name="Lee P.K."/>
            <person name="He J."/>
        </authorList>
    </citation>
    <scope>NUCLEOTIDE SEQUENCE [LARGE SCALE GENOMIC DNA]</scope>
    <source>
        <strain evidence="15 17">MB</strain>
    </source>
</reference>
<evidence type="ECO:0000256" key="6">
    <source>
        <dbReference type="ARBA" id="ARBA00022538"/>
    </source>
</evidence>
<gene>
    <name evidence="15" type="ORF">DA01_06385</name>
    <name evidence="14" type="ORF">DEHALATV1_0028</name>
    <name evidence="16" type="ORF">VLL09_00145</name>
</gene>
<feature type="binding site" evidence="12">
    <location>
        <position position="111"/>
    </location>
    <ligand>
        <name>K(+)</name>
        <dbReference type="ChEBI" id="CHEBI:29103"/>
    </ligand>
</feature>
<evidence type="ECO:0000313" key="16">
    <source>
        <dbReference type="EMBL" id="WRO07349.1"/>
    </source>
</evidence>
<reference evidence="16" key="3">
    <citation type="submission" date="2023-12" db="EMBL/GenBank/DDBJ databases">
        <title>Isolation of organohalide respiring bacteria Dehalococcoides mccartyi strain GPTCE1 in groundwater collected near a chemical plant in Suzhou, China.</title>
        <authorList>
            <person name="Liu G."/>
        </authorList>
    </citation>
    <scope>NUCLEOTIDE SEQUENCE</scope>
    <source>
        <strain evidence="16">GPTCE1</strain>
    </source>
</reference>
<feature type="binding site" evidence="12">
    <location>
        <position position="431"/>
    </location>
    <ligand>
        <name>K(+)</name>
        <dbReference type="ChEBI" id="CHEBI:29103"/>
    </ligand>
</feature>
<evidence type="ECO:0000313" key="18">
    <source>
        <dbReference type="Proteomes" id="UP000218257"/>
    </source>
</evidence>
<feature type="transmembrane region" description="Helical" evidence="13">
    <location>
        <begin position="36"/>
        <end position="57"/>
    </location>
</feature>
<keyword evidence="11 13" id="KW-0472">Membrane</keyword>
<reference evidence="14 18" key="2">
    <citation type="journal article" date="2017" name="Sci. Rep.">
        <title>Isolation and genomic characterization of a Dehalococcoides strain suggests genomic rearrangement during culture.</title>
        <authorList>
            <person name="Yohda M."/>
            <person name="Ikegami K."/>
            <person name="Aita Y."/>
            <person name="Kitajima M."/>
            <person name="Takechi A."/>
            <person name="Iwamoto M."/>
            <person name="Fukuda T."/>
            <person name="Tamura N."/>
            <person name="Shibasaki J."/>
            <person name="Koike S."/>
            <person name="Komatsu D."/>
            <person name="Miyagi S."/>
            <person name="Nishimura M."/>
            <person name="Uchino Y."/>
            <person name="Shiroma A."/>
            <person name="Shimoji M."/>
            <person name="Tamotsu H."/>
            <person name="Ashimine N."/>
            <person name="Shinzato M."/>
            <person name="Ohki S."/>
            <person name="Nakano K."/>
            <person name="Teruya K."/>
            <person name="Satou K."/>
            <person name="Hirano T."/>
            <person name="Yagi O."/>
        </authorList>
    </citation>
    <scope>NUCLEOTIDE SEQUENCE [LARGE SCALE GENOMIC DNA]</scope>
    <source>
        <strain evidence="14 18">UCH-ATV1</strain>
    </source>
</reference>
<evidence type="ECO:0000256" key="12">
    <source>
        <dbReference type="PIRSR" id="PIRSR006247-1"/>
    </source>
</evidence>
<evidence type="ECO:0000256" key="4">
    <source>
        <dbReference type="ARBA" id="ARBA00022475"/>
    </source>
</evidence>
<evidence type="ECO:0000256" key="2">
    <source>
        <dbReference type="ARBA" id="ARBA00009137"/>
    </source>
</evidence>
<name>A0A0V8LXP1_9CHLR</name>
<feature type="transmembrane region" description="Helical" evidence="13">
    <location>
        <begin position="330"/>
        <end position="356"/>
    </location>
</feature>
<evidence type="ECO:0000256" key="3">
    <source>
        <dbReference type="ARBA" id="ARBA00022448"/>
    </source>
</evidence>
<dbReference type="Proteomes" id="UP000053577">
    <property type="component" value="Unassembled WGS sequence"/>
</dbReference>
<feature type="transmembrane region" description="Helical" evidence="13">
    <location>
        <begin position="7"/>
        <end position="30"/>
    </location>
</feature>
<dbReference type="GO" id="GO:0015379">
    <property type="term" value="F:potassium:chloride symporter activity"/>
    <property type="evidence" value="ECO:0007669"/>
    <property type="project" value="InterPro"/>
</dbReference>
<dbReference type="InterPro" id="IPR004772">
    <property type="entry name" value="TrkH"/>
</dbReference>
<dbReference type="Proteomes" id="UP001327986">
    <property type="component" value="Chromosome"/>
</dbReference>
<keyword evidence="7 13" id="KW-0812">Transmembrane</keyword>
<evidence type="ECO:0000313" key="15">
    <source>
        <dbReference type="EMBL" id="KSV16296.1"/>
    </source>
</evidence>
<accession>A0A0V8LXP1</accession>
<evidence type="ECO:0000256" key="11">
    <source>
        <dbReference type="ARBA" id="ARBA00023136"/>
    </source>
</evidence>
<feature type="transmembrane region" description="Helical" evidence="13">
    <location>
        <begin position="69"/>
        <end position="90"/>
    </location>
</feature>
<dbReference type="OrthoDB" id="9810952at2"/>
<keyword evidence="3" id="KW-0813">Transport</keyword>
<dbReference type="RefSeq" id="WP_010935839.1">
    <property type="nucleotide sequence ID" value="NZ_AP017649.1"/>
</dbReference>
<proteinExistence type="inferred from homology"/>
<keyword evidence="6" id="KW-0633">Potassium transport</keyword>
<dbReference type="PANTHER" id="PTHR32024">
    <property type="entry name" value="TRK SYSTEM POTASSIUM UPTAKE PROTEIN TRKG-RELATED"/>
    <property type="match status" value="1"/>
</dbReference>
<feature type="transmembrane region" description="Helical" evidence="13">
    <location>
        <begin position="268"/>
        <end position="286"/>
    </location>
</feature>
<dbReference type="InterPro" id="IPR003445">
    <property type="entry name" value="Cat_transpt"/>
</dbReference>
<feature type="transmembrane region" description="Helical" evidence="13">
    <location>
        <begin position="453"/>
        <end position="478"/>
    </location>
</feature>